<feature type="region of interest" description="Disordered" evidence="2">
    <location>
        <begin position="244"/>
        <end position="268"/>
    </location>
</feature>
<dbReference type="Gene3D" id="3.50.50.60">
    <property type="entry name" value="FAD/NAD(P)-binding domain"/>
    <property type="match status" value="1"/>
</dbReference>
<evidence type="ECO:0000256" key="1">
    <source>
        <dbReference type="ARBA" id="ARBA00023002"/>
    </source>
</evidence>
<dbReference type="PRINTS" id="PR00368">
    <property type="entry name" value="FADPNR"/>
</dbReference>
<evidence type="ECO:0000313" key="3">
    <source>
        <dbReference type="EMBL" id="KAB1649081.1"/>
    </source>
</evidence>
<reference evidence="3 4" key="1">
    <citation type="submission" date="2019-09" db="EMBL/GenBank/DDBJ databases">
        <title>Phylogeny of genus Pseudoclavibacter and closely related genus.</title>
        <authorList>
            <person name="Li Y."/>
        </authorList>
    </citation>
    <scope>NUCLEOTIDE SEQUENCE [LARGE SCALE GENOMIC DNA]</scope>
    <source>
        <strain evidence="3 4">EGI 60007</strain>
    </source>
</reference>
<protein>
    <submittedName>
        <fullName evidence="3">NAD(P)/FAD-dependent oxidoreductase</fullName>
    </submittedName>
</protein>
<dbReference type="PANTHER" id="PTHR43539:SF78">
    <property type="entry name" value="FLAVIN-CONTAINING MONOOXYGENASE"/>
    <property type="match status" value="1"/>
</dbReference>
<dbReference type="Pfam" id="PF13738">
    <property type="entry name" value="Pyr_redox_3"/>
    <property type="match status" value="1"/>
</dbReference>
<dbReference type="EMBL" id="WBJY01000001">
    <property type="protein sequence ID" value="KAB1649081.1"/>
    <property type="molecule type" value="Genomic_DNA"/>
</dbReference>
<dbReference type="Proteomes" id="UP000431744">
    <property type="component" value="Unassembled WGS sequence"/>
</dbReference>
<evidence type="ECO:0000313" key="4">
    <source>
        <dbReference type="Proteomes" id="UP000431744"/>
    </source>
</evidence>
<dbReference type="PANTHER" id="PTHR43539">
    <property type="entry name" value="FLAVIN-BINDING MONOOXYGENASE-LIKE PROTEIN (AFU_ORTHOLOGUE AFUA_4G09220)"/>
    <property type="match status" value="1"/>
</dbReference>
<evidence type="ECO:0000256" key="2">
    <source>
        <dbReference type="SAM" id="MobiDB-lite"/>
    </source>
</evidence>
<organism evidence="3 4">
    <name type="scientific">Pseudoclavibacter endophyticus</name>
    <dbReference type="NCBI Taxonomy" id="1778590"/>
    <lineage>
        <taxon>Bacteria</taxon>
        <taxon>Bacillati</taxon>
        <taxon>Actinomycetota</taxon>
        <taxon>Actinomycetes</taxon>
        <taxon>Micrococcales</taxon>
        <taxon>Microbacteriaceae</taxon>
        <taxon>Pseudoclavibacter</taxon>
    </lineage>
</organism>
<feature type="compositionally biased region" description="Basic and acidic residues" evidence="2">
    <location>
        <begin position="244"/>
        <end position="263"/>
    </location>
</feature>
<dbReference type="GO" id="GO:0004497">
    <property type="term" value="F:monooxygenase activity"/>
    <property type="evidence" value="ECO:0007669"/>
    <property type="project" value="TreeGrafter"/>
</dbReference>
<feature type="compositionally biased region" description="Low complexity" evidence="2">
    <location>
        <begin position="11"/>
        <end position="27"/>
    </location>
</feature>
<keyword evidence="4" id="KW-1185">Reference proteome</keyword>
<dbReference type="AlphaFoldDB" id="A0A6H9WMU7"/>
<dbReference type="GO" id="GO:0050660">
    <property type="term" value="F:flavin adenine dinucleotide binding"/>
    <property type="evidence" value="ECO:0007669"/>
    <property type="project" value="TreeGrafter"/>
</dbReference>
<gene>
    <name evidence="3" type="ORF">F8O04_02015</name>
</gene>
<dbReference type="PRINTS" id="PR00411">
    <property type="entry name" value="PNDRDTASEI"/>
</dbReference>
<proteinExistence type="predicted"/>
<dbReference type="SUPFAM" id="SSF51905">
    <property type="entry name" value="FAD/NAD(P)-binding domain"/>
    <property type="match status" value="1"/>
</dbReference>
<feature type="region of interest" description="Disordered" evidence="2">
    <location>
        <begin position="1"/>
        <end position="38"/>
    </location>
</feature>
<dbReference type="OrthoDB" id="178899at2"/>
<keyword evidence="1" id="KW-0560">Oxidoreductase</keyword>
<comment type="caution">
    <text evidence="3">The sequence shown here is derived from an EMBL/GenBank/DDBJ whole genome shotgun (WGS) entry which is preliminary data.</text>
</comment>
<dbReference type="InterPro" id="IPR050982">
    <property type="entry name" value="Auxin_biosynth/cation_transpt"/>
</dbReference>
<dbReference type="InterPro" id="IPR036188">
    <property type="entry name" value="FAD/NAD-bd_sf"/>
</dbReference>
<name>A0A6H9WMU7_9MICO</name>
<sequence>MRAATAPLGVSSPPASSARSACRSSPSRPIPRGDPVQSSTDIVVVGGGAAGLTVALELQRQGMQTMRDVIVLDAESGPGGSWRRAWDGLPMRMADDLVEPEGLSDFQLGYDRADPDEPVRDVVPRTLAYFEDASNLYIYRPARVVAVTSPRRTNRLHVEYVGPTGTRRTIECRILIDATGHWSSPFVPWVPGMRGFPGVHVPAARLERLGDLEGRRVLVVGGGRTAVDLLRLLEGRAATVAWSTRREPEFREPEPREPSEAREGVGGAADAVARDPGLRAFGDAQRFLARPQEGPAPVPRAGYGHPVNRMWDGGTAGPVRLRSRRAWIMRTAEVAAAIDRGLLRSRGALQRFDGRVASLANGDRLELDSVVWATGSHVPLRHLAPLRLREPLTSYRARSGWNRRDRRVAIVGEGTEVRSADALVHALAIADDAVDALDRLE</sequence>
<accession>A0A6H9WMU7</accession>